<evidence type="ECO:0000256" key="2">
    <source>
        <dbReference type="ARBA" id="ARBA00008585"/>
    </source>
</evidence>
<dbReference type="Gene3D" id="1.25.40.10">
    <property type="entry name" value="Tetratricopeptide repeat domain"/>
    <property type="match status" value="1"/>
</dbReference>
<keyword evidence="7" id="KW-0131">Cell cycle</keyword>
<keyword evidence="6" id="KW-0539">Nucleus</keyword>
<organism evidence="8 9">
    <name type="scientific">Adiantum capillus-veneris</name>
    <name type="common">Maidenhair fern</name>
    <dbReference type="NCBI Taxonomy" id="13818"/>
    <lineage>
        <taxon>Eukaryota</taxon>
        <taxon>Viridiplantae</taxon>
        <taxon>Streptophyta</taxon>
        <taxon>Embryophyta</taxon>
        <taxon>Tracheophyta</taxon>
        <taxon>Polypodiopsida</taxon>
        <taxon>Polypodiidae</taxon>
        <taxon>Polypodiales</taxon>
        <taxon>Pteridineae</taxon>
        <taxon>Pteridaceae</taxon>
        <taxon>Vittarioideae</taxon>
        <taxon>Adiantum</taxon>
    </lineage>
</organism>
<reference evidence="8" key="1">
    <citation type="submission" date="2021-01" db="EMBL/GenBank/DDBJ databases">
        <title>Adiantum capillus-veneris genome.</title>
        <authorList>
            <person name="Fang Y."/>
            <person name="Liao Q."/>
        </authorList>
    </citation>
    <scope>NUCLEOTIDE SEQUENCE</scope>
    <source>
        <strain evidence="8">H3</strain>
        <tissue evidence="8">Leaf</tissue>
    </source>
</reference>
<dbReference type="SUPFAM" id="SSF48452">
    <property type="entry name" value="TPR-like"/>
    <property type="match status" value="2"/>
</dbReference>
<dbReference type="OrthoDB" id="5565328at2759"/>
<dbReference type="Pfam" id="PF10345">
    <property type="entry name" value="Cohesin_load"/>
    <property type="match status" value="1"/>
</dbReference>
<comment type="similarity">
    <text evidence="2">Belongs to the SCC4/mau-2 family.</text>
</comment>
<evidence type="ECO:0000256" key="6">
    <source>
        <dbReference type="ARBA" id="ARBA00023242"/>
    </source>
</evidence>
<sequence length="636" mass="70699">MAMEAVAEGLWSLAEKFEEGKCIAQAVKCLEALCQSHVSFLPILEVKTRLRIATLLLNHSDNVTHAKNHLERAQLLLKQIPSCFELKCRAYSLLSRCYHLVGTIPPQKQTLKKGLELAMAAGEGESAMLWACNFNLQLANALTTEGDFRSAIRSLESGSSLASKTGRLDLEMVFATSMLHVHLMQWEDTSLVQQAVVKCDEIWDSMSSDQRKACFGLHLYNELLHTFYALRICDYKQASLHVEVLDTALKDRLPSETSATAVEQACTSHEAHIDGQFPGCQSNMSKNFNAIFITSFELGPAPLGGEWLPKGAVSILVDLMAVMCARPKGLFEQCSKRLISGLSRAQDDLQKLGITTAATEVDLQHWAIWVSGVYLILLLQLLENKVIIDLTRTEFAEAQKSLIELLDWFNRFPTILQGCETTIQMLLGHYAHSLGCFNEASLHFQEAARLTESKGMQAMCEIYAAISYICIGDADSSSLALDLIGPIYRGVDSYVGLREKTGVWFTAGLLQMKQHNLQEARTRLSHGLTLTHKQWGNIQLVSQYLMVLGSSALALHDTGQAQDILRSSLTLAKTLHDVPTQIGVLSELTALYRELGDTSKELENFEYEARKGEDLRNRIKAAEVSEHHHTLLKFGV</sequence>
<comment type="subcellular location">
    <subcellularLocation>
        <location evidence="1">Nucleus</location>
    </subcellularLocation>
</comment>
<dbReference type="EMBL" id="JABFUD020000007">
    <property type="protein sequence ID" value="KAI5077473.1"/>
    <property type="molecule type" value="Genomic_DNA"/>
</dbReference>
<evidence type="ECO:0000256" key="1">
    <source>
        <dbReference type="ARBA" id="ARBA00004123"/>
    </source>
</evidence>
<dbReference type="Proteomes" id="UP000886520">
    <property type="component" value="Chromosome 7"/>
</dbReference>
<name>A0A9D4V0M2_ADICA</name>
<evidence type="ECO:0000256" key="4">
    <source>
        <dbReference type="ARBA" id="ARBA00022776"/>
    </source>
</evidence>
<dbReference type="GO" id="GO:0007059">
    <property type="term" value="P:chromosome segregation"/>
    <property type="evidence" value="ECO:0007669"/>
    <property type="project" value="UniProtKB-KW"/>
</dbReference>
<comment type="caution">
    <text evidence="8">The sequence shown here is derived from an EMBL/GenBank/DDBJ whole genome shotgun (WGS) entry which is preliminary data.</text>
</comment>
<dbReference type="GO" id="GO:0005634">
    <property type="term" value="C:nucleus"/>
    <property type="evidence" value="ECO:0007669"/>
    <property type="project" value="UniProtKB-SubCell"/>
</dbReference>
<keyword evidence="9" id="KW-1185">Reference proteome</keyword>
<evidence type="ECO:0000256" key="5">
    <source>
        <dbReference type="ARBA" id="ARBA00022829"/>
    </source>
</evidence>
<evidence type="ECO:0000256" key="3">
    <source>
        <dbReference type="ARBA" id="ARBA00022618"/>
    </source>
</evidence>
<dbReference type="AlphaFoldDB" id="A0A9D4V0M2"/>
<dbReference type="PANTHER" id="PTHR21394">
    <property type="entry name" value="MAU2 CHROMATID COHESION FACTOR HOMOLOG"/>
    <property type="match status" value="1"/>
</dbReference>
<evidence type="ECO:0000313" key="9">
    <source>
        <dbReference type="Proteomes" id="UP000886520"/>
    </source>
</evidence>
<evidence type="ECO:0000313" key="8">
    <source>
        <dbReference type="EMBL" id="KAI5077473.1"/>
    </source>
</evidence>
<proteinExistence type="inferred from homology"/>
<dbReference type="GO" id="GO:0051301">
    <property type="term" value="P:cell division"/>
    <property type="evidence" value="ECO:0007669"/>
    <property type="project" value="UniProtKB-KW"/>
</dbReference>
<keyword evidence="5" id="KW-0159">Chromosome partition</keyword>
<evidence type="ECO:0000256" key="7">
    <source>
        <dbReference type="ARBA" id="ARBA00023306"/>
    </source>
</evidence>
<dbReference type="InterPro" id="IPR019440">
    <property type="entry name" value="MAU2"/>
</dbReference>
<keyword evidence="3" id="KW-0132">Cell division</keyword>
<accession>A0A9D4V0M2</accession>
<dbReference type="InterPro" id="IPR011990">
    <property type="entry name" value="TPR-like_helical_dom_sf"/>
</dbReference>
<dbReference type="GO" id="GO:0007064">
    <property type="term" value="P:mitotic sister chromatid cohesion"/>
    <property type="evidence" value="ECO:0007669"/>
    <property type="project" value="InterPro"/>
</dbReference>
<keyword evidence="4" id="KW-0498">Mitosis</keyword>
<protein>
    <submittedName>
        <fullName evidence="8">Uncharacterized protein</fullName>
    </submittedName>
</protein>
<gene>
    <name evidence="8" type="ORF">GOP47_0007297</name>
</gene>